<feature type="region of interest" description="Disordered" evidence="1">
    <location>
        <begin position="164"/>
        <end position="186"/>
    </location>
</feature>
<protein>
    <submittedName>
        <fullName evidence="2">Uncharacterized protein</fullName>
    </submittedName>
</protein>
<dbReference type="EMBL" id="JAAAID010000265">
    <property type="protein sequence ID" value="KAG0019712.1"/>
    <property type="molecule type" value="Genomic_DNA"/>
</dbReference>
<feature type="region of interest" description="Disordered" evidence="1">
    <location>
        <begin position="322"/>
        <end position="377"/>
    </location>
</feature>
<evidence type="ECO:0000256" key="1">
    <source>
        <dbReference type="SAM" id="MobiDB-lite"/>
    </source>
</evidence>
<feature type="region of interest" description="Disordered" evidence="1">
    <location>
        <begin position="406"/>
        <end position="434"/>
    </location>
</feature>
<keyword evidence="3" id="KW-1185">Reference proteome</keyword>
<feature type="compositionally biased region" description="Basic and acidic residues" evidence="1">
    <location>
        <begin position="257"/>
        <end position="266"/>
    </location>
</feature>
<feature type="region of interest" description="Disordered" evidence="1">
    <location>
        <begin position="525"/>
        <end position="566"/>
    </location>
</feature>
<feature type="region of interest" description="Disordered" evidence="1">
    <location>
        <begin position="1"/>
        <end position="105"/>
    </location>
</feature>
<dbReference type="Proteomes" id="UP000703661">
    <property type="component" value="Unassembled WGS sequence"/>
</dbReference>
<gene>
    <name evidence="2" type="ORF">BGZ80_005360</name>
</gene>
<comment type="caution">
    <text evidence="2">The sequence shown here is derived from an EMBL/GenBank/DDBJ whole genome shotgun (WGS) entry which is preliminary data.</text>
</comment>
<feature type="compositionally biased region" description="Low complexity" evidence="1">
    <location>
        <begin position="168"/>
        <end position="182"/>
    </location>
</feature>
<reference evidence="2" key="1">
    <citation type="journal article" date="2020" name="Fungal Divers.">
        <title>Resolving the Mortierellaceae phylogeny through synthesis of multi-gene phylogenetics and phylogenomics.</title>
        <authorList>
            <person name="Vandepol N."/>
            <person name="Liber J."/>
            <person name="Desiro A."/>
            <person name="Na H."/>
            <person name="Kennedy M."/>
            <person name="Barry K."/>
            <person name="Grigoriev I.V."/>
            <person name="Miller A.N."/>
            <person name="O'Donnell K."/>
            <person name="Stajich J.E."/>
            <person name="Bonito G."/>
        </authorList>
    </citation>
    <scope>NUCLEOTIDE SEQUENCE</scope>
    <source>
        <strain evidence="2">NRRL 2769</strain>
    </source>
</reference>
<accession>A0A9P6N053</accession>
<feature type="region of interest" description="Disordered" evidence="1">
    <location>
        <begin position="248"/>
        <end position="291"/>
    </location>
</feature>
<feature type="compositionally biased region" description="Low complexity" evidence="1">
    <location>
        <begin position="52"/>
        <end position="67"/>
    </location>
</feature>
<feature type="compositionally biased region" description="Low complexity" evidence="1">
    <location>
        <begin position="537"/>
        <end position="560"/>
    </location>
</feature>
<proteinExistence type="predicted"/>
<name>A0A9P6N053_9FUNG</name>
<organism evidence="2 3">
    <name type="scientific">Entomortierella chlamydospora</name>
    <dbReference type="NCBI Taxonomy" id="101097"/>
    <lineage>
        <taxon>Eukaryota</taxon>
        <taxon>Fungi</taxon>
        <taxon>Fungi incertae sedis</taxon>
        <taxon>Mucoromycota</taxon>
        <taxon>Mortierellomycotina</taxon>
        <taxon>Mortierellomycetes</taxon>
        <taxon>Mortierellales</taxon>
        <taxon>Mortierellaceae</taxon>
        <taxon>Entomortierella</taxon>
    </lineage>
</organism>
<feature type="compositionally biased region" description="Polar residues" evidence="1">
    <location>
        <begin position="12"/>
        <end position="34"/>
    </location>
</feature>
<evidence type="ECO:0000313" key="3">
    <source>
        <dbReference type="Proteomes" id="UP000703661"/>
    </source>
</evidence>
<feature type="compositionally biased region" description="Low complexity" evidence="1">
    <location>
        <begin position="406"/>
        <end position="420"/>
    </location>
</feature>
<feature type="compositionally biased region" description="Basic and acidic residues" evidence="1">
    <location>
        <begin position="322"/>
        <end position="339"/>
    </location>
</feature>
<dbReference type="AlphaFoldDB" id="A0A9P6N053"/>
<evidence type="ECO:0000313" key="2">
    <source>
        <dbReference type="EMBL" id="KAG0019712.1"/>
    </source>
</evidence>
<sequence length="587" mass="63134">MEDLTPAVRSVSKANDSQDGTILASTNTDNSSLSAPGPHPSLLGATINTTHNSNSNNANSGNSDGNGKALDDTGQETYNPWDMPPIVQPVSPNPDTRGSSGLKGFANLTSTWPHFRSKPHPTISVPITPTSLSRPNFDMAAPSTPPRSSAYSNPEDYDNAMCTPTFGSSNSNNSRRNSSVSVMALDTPPPLSLMDLESSSSLPGQNFSSGLSNNAPIARSLDSGFSGGYPFPSFGMRYDASSNFSRRSSRANSFSMDSRHVRKPSEDINMSDGGNNSGSERSRRHSPAVVPFERSVRRSALLPKPKGLLKVFSQLEEEVHHNRHEYDHERETTQVRKGESSVSLMETGGAASTRHSTPPPLCSLGNPRRQSTSRLNPEQELNDFQRQQEEYDKLYQLQLQHLAQLQQQQQQQQSHPHPLQVASPMQDSGDLENLASPSYITHTASVASTPSSPLQSPMSSKAKSSFTLDWASDQPSSKPIKFPSTPLNWALQVENFSTTFAFWLGSGPLGGGAINSTSSIHGGGALESNGASSHEMNLSNRNEDSNSSSNIGNGGPNMSSVSSNLNLQHTSRSFSELSLGMPKSHAH</sequence>